<dbReference type="Gene3D" id="1.10.486.10">
    <property type="entry name" value="PCRA, domain 4"/>
    <property type="match status" value="1"/>
</dbReference>
<proteinExistence type="inferred from homology"/>
<dbReference type="InterPro" id="IPR000212">
    <property type="entry name" value="DNA_helicase_UvrD/REP"/>
</dbReference>
<evidence type="ECO:0000313" key="14">
    <source>
        <dbReference type="EMBL" id="MED5051917.1"/>
    </source>
</evidence>
<dbReference type="InterPro" id="IPR014016">
    <property type="entry name" value="UvrD-like_ATP-bd"/>
</dbReference>
<comment type="catalytic activity">
    <reaction evidence="8">
        <text>Couples ATP hydrolysis with the unwinding of duplex DNA by translocating in the 3'-5' direction.</text>
        <dbReference type="EC" id="5.6.2.4"/>
    </reaction>
</comment>
<dbReference type="GO" id="GO:0043138">
    <property type="term" value="F:3'-5' DNA helicase activity"/>
    <property type="evidence" value="ECO:0007669"/>
    <property type="project" value="UniProtKB-EC"/>
</dbReference>
<dbReference type="SUPFAM" id="SSF52540">
    <property type="entry name" value="P-loop containing nucleoside triphosphate hydrolases"/>
    <property type="match status" value="1"/>
</dbReference>
<feature type="domain" description="UvrD-like helicase C-terminal" evidence="13">
    <location>
        <begin position="386"/>
        <end position="652"/>
    </location>
</feature>
<keyword evidence="4 11" id="KW-0347">Helicase</keyword>
<dbReference type="GO" id="GO:0005524">
    <property type="term" value="F:ATP binding"/>
    <property type="evidence" value="ECO:0007669"/>
    <property type="project" value="UniProtKB-UniRule"/>
</dbReference>
<sequence length="735" mass="85032">MDKAVYKGKTLRLASLPREKYEALYEAALRGQITCTICGDPVQLYLGIQQQPHFYHEERHVCSPSSAIKPFEHPEWRKPLAYQAASPFLKTQPIPSEQQAPAIASLPLDASQLQAVQTIEGPLLVLAGAGSGKTRVLTARTAYMIGERNIPPSAIMLVTFTAKAANEMKARLLTYQNMNQAILSRLVAGTFHSIFYRMLVHFHPQRWHSSRLLKWEWQKEQMIKEAGRELDLDEREFAYDQALQQISYWKNTLATVERVRSSGQWEERVLYLYKRYEEMKRERRLFDFDDMLLGCYEMLTEQPSLLARYQDRFRYFLIDEFQDINRVQYDIINMLCAHTRNLCAVGDDDQAIYSFRGSDPSFILEFDRHYPEAKVVALTENYRSSHHIVEVANTVISRNRFRRSKQMRAQFADDEPVLFFFPYDEEEEATMVVEDIKERLQHGAKPSDFAILYRTHTTSRAIFERLVQAGLPFVVEQDGESFYQRRFVRYLLAYLRLSLDPNHEEAINDLLVSLFLKQSLLQEIKAVSILEDCSLLKALTSLSSIYPFQRKKLKNIFPFFKSLAKLKPIEAIEMIETEMGFSEFLKKRGNEGNVIEKGSDDIRDVKVVAKKFKTVPAFLKHVDTMMEAARQLPKQKTAPNAIQLSTIHRAKGLEYPYVYVLGAVEGSIPHDYAMEANRNGDPLPLEEERRLLYVAITRAKRSLHLSVPAHRRMKTAQPSRFLKELVRQTTEGAPV</sequence>
<feature type="binding site" evidence="11">
    <location>
        <begin position="127"/>
        <end position="134"/>
    </location>
    <ligand>
        <name>ATP</name>
        <dbReference type="ChEBI" id="CHEBI:30616"/>
    </ligand>
</feature>
<feature type="domain" description="UvrD-like helicase ATP-binding" evidence="12">
    <location>
        <begin position="106"/>
        <end position="385"/>
    </location>
</feature>
<evidence type="ECO:0000256" key="1">
    <source>
        <dbReference type="ARBA" id="ARBA00009922"/>
    </source>
</evidence>
<evidence type="ECO:0000313" key="15">
    <source>
        <dbReference type="Proteomes" id="UP001339962"/>
    </source>
</evidence>
<dbReference type="AlphaFoldDB" id="A0ABD5IVA0"/>
<dbReference type="GO" id="GO:0003677">
    <property type="term" value="F:DNA binding"/>
    <property type="evidence" value="ECO:0007669"/>
    <property type="project" value="UniProtKB-KW"/>
</dbReference>
<dbReference type="PANTHER" id="PTHR11070">
    <property type="entry name" value="UVRD / RECB / PCRA DNA HELICASE FAMILY MEMBER"/>
    <property type="match status" value="1"/>
</dbReference>
<dbReference type="PROSITE" id="PS51217">
    <property type="entry name" value="UVRD_HELICASE_CTER"/>
    <property type="match status" value="1"/>
</dbReference>
<reference evidence="14 15" key="1">
    <citation type="submission" date="2023-03" db="EMBL/GenBank/DDBJ databases">
        <title>Bacillus Genome Sequencing.</title>
        <authorList>
            <person name="Dunlap C."/>
        </authorList>
    </citation>
    <scope>NUCLEOTIDE SEQUENCE [LARGE SCALE GENOMIC DNA]</scope>
    <source>
        <strain evidence="14 15">NRS-38</strain>
    </source>
</reference>
<dbReference type="CDD" id="cd17932">
    <property type="entry name" value="DEXQc_UvrD"/>
    <property type="match status" value="1"/>
</dbReference>
<dbReference type="Gene3D" id="3.40.50.300">
    <property type="entry name" value="P-loop containing nucleotide triphosphate hydrolases"/>
    <property type="match status" value="2"/>
</dbReference>
<organism evidence="14 15">
    <name type="scientific">Anoxybacteroides rupiense</name>
    <dbReference type="NCBI Taxonomy" id="311460"/>
    <lineage>
        <taxon>Bacteria</taxon>
        <taxon>Bacillati</taxon>
        <taxon>Bacillota</taxon>
        <taxon>Bacilli</taxon>
        <taxon>Bacillales</taxon>
        <taxon>Anoxybacillaceae</taxon>
        <taxon>Anoxybacteroides</taxon>
    </lineage>
</organism>
<evidence type="ECO:0000256" key="10">
    <source>
        <dbReference type="ARBA" id="ARBA00048988"/>
    </source>
</evidence>
<gene>
    <name evidence="14" type="ORF">P9850_08610</name>
</gene>
<dbReference type="InterPro" id="IPR013986">
    <property type="entry name" value="DExx_box_DNA_helicase_dom_sf"/>
</dbReference>
<dbReference type="CDD" id="cd18807">
    <property type="entry name" value="SF1_C_UvrD"/>
    <property type="match status" value="1"/>
</dbReference>
<keyword evidence="7" id="KW-0413">Isomerase</keyword>
<dbReference type="PROSITE" id="PS51198">
    <property type="entry name" value="UVRD_HELICASE_ATP_BIND"/>
    <property type="match status" value="1"/>
</dbReference>
<dbReference type="InterPro" id="IPR014017">
    <property type="entry name" value="DNA_helicase_UvrD-like_C"/>
</dbReference>
<dbReference type="PANTHER" id="PTHR11070:SF2">
    <property type="entry name" value="ATP-DEPENDENT DNA HELICASE SRS2"/>
    <property type="match status" value="1"/>
</dbReference>
<dbReference type="Pfam" id="PF13361">
    <property type="entry name" value="UvrD_C"/>
    <property type="match status" value="2"/>
</dbReference>
<comment type="similarity">
    <text evidence="1">Belongs to the helicase family. UvrD subfamily.</text>
</comment>
<keyword evidence="6" id="KW-0238">DNA-binding</keyword>
<dbReference type="EC" id="5.6.2.4" evidence="9"/>
<keyword evidence="5 11" id="KW-0067">ATP-binding</keyword>
<comment type="caution">
    <text evidence="14">The sequence shown here is derived from an EMBL/GenBank/DDBJ whole genome shotgun (WGS) entry which is preliminary data.</text>
</comment>
<dbReference type="RefSeq" id="WP_328218157.1">
    <property type="nucleotide sequence ID" value="NZ_JARTLI010000012.1"/>
</dbReference>
<dbReference type="Pfam" id="PF00580">
    <property type="entry name" value="UvrD-helicase"/>
    <property type="match status" value="1"/>
</dbReference>
<dbReference type="GO" id="GO:0016787">
    <property type="term" value="F:hydrolase activity"/>
    <property type="evidence" value="ECO:0007669"/>
    <property type="project" value="UniProtKB-UniRule"/>
</dbReference>
<keyword evidence="3 11" id="KW-0378">Hydrolase</keyword>
<dbReference type="InterPro" id="IPR027417">
    <property type="entry name" value="P-loop_NTPase"/>
</dbReference>
<evidence type="ECO:0000256" key="9">
    <source>
        <dbReference type="ARBA" id="ARBA00034808"/>
    </source>
</evidence>
<evidence type="ECO:0000256" key="2">
    <source>
        <dbReference type="ARBA" id="ARBA00022741"/>
    </source>
</evidence>
<evidence type="ECO:0000256" key="8">
    <source>
        <dbReference type="ARBA" id="ARBA00034617"/>
    </source>
</evidence>
<evidence type="ECO:0000259" key="12">
    <source>
        <dbReference type="PROSITE" id="PS51198"/>
    </source>
</evidence>
<evidence type="ECO:0000256" key="6">
    <source>
        <dbReference type="ARBA" id="ARBA00023125"/>
    </source>
</evidence>
<dbReference type="EMBL" id="JARTLI010000012">
    <property type="protein sequence ID" value="MED5051917.1"/>
    <property type="molecule type" value="Genomic_DNA"/>
</dbReference>
<dbReference type="Proteomes" id="UP001339962">
    <property type="component" value="Unassembled WGS sequence"/>
</dbReference>
<evidence type="ECO:0000256" key="5">
    <source>
        <dbReference type="ARBA" id="ARBA00022840"/>
    </source>
</evidence>
<accession>A0ABD5IVA0</accession>
<keyword evidence="2 11" id="KW-0547">Nucleotide-binding</keyword>
<evidence type="ECO:0000256" key="7">
    <source>
        <dbReference type="ARBA" id="ARBA00023235"/>
    </source>
</evidence>
<evidence type="ECO:0000256" key="3">
    <source>
        <dbReference type="ARBA" id="ARBA00022801"/>
    </source>
</evidence>
<evidence type="ECO:0000256" key="4">
    <source>
        <dbReference type="ARBA" id="ARBA00022806"/>
    </source>
</evidence>
<name>A0ABD5IVA0_9BACL</name>
<comment type="catalytic activity">
    <reaction evidence="10">
        <text>ATP + H2O = ADP + phosphate + H(+)</text>
        <dbReference type="Rhea" id="RHEA:13065"/>
        <dbReference type="ChEBI" id="CHEBI:15377"/>
        <dbReference type="ChEBI" id="CHEBI:15378"/>
        <dbReference type="ChEBI" id="CHEBI:30616"/>
        <dbReference type="ChEBI" id="CHEBI:43474"/>
        <dbReference type="ChEBI" id="CHEBI:456216"/>
        <dbReference type="EC" id="5.6.2.4"/>
    </reaction>
</comment>
<dbReference type="Gene3D" id="1.10.10.160">
    <property type="match status" value="1"/>
</dbReference>
<evidence type="ECO:0000256" key="11">
    <source>
        <dbReference type="PROSITE-ProRule" id="PRU00560"/>
    </source>
</evidence>
<protein>
    <recommendedName>
        <fullName evidence="9">DNA 3'-5' helicase</fullName>
        <ecNumber evidence="9">5.6.2.4</ecNumber>
    </recommendedName>
</protein>
<evidence type="ECO:0000259" key="13">
    <source>
        <dbReference type="PROSITE" id="PS51217"/>
    </source>
</evidence>